<evidence type="ECO:0000256" key="5">
    <source>
        <dbReference type="ARBA" id="ARBA00022691"/>
    </source>
</evidence>
<proteinExistence type="inferred from homology"/>
<evidence type="ECO:0000256" key="2">
    <source>
        <dbReference type="ARBA" id="ARBA00008138"/>
    </source>
</evidence>
<dbReference type="Proteomes" id="UP001500483">
    <property type="component" value="Unassembled WGS sequence"/>
</dbReference>
<accession>A0ABP6RM23</accession>
<keyword evidence="3 6" id="KW-0489">Methyltransferase</keyword>
<dbReference type="SUPFAM" id="SSF53335">
    <property type="entry name" value="S-adenosyl-L-methionine-dependent methyltransferases"/>
    <property type="match status" value="1"/>
</dbReference>
<dbReference type="GO" id="GO:0032259">
    <property type="term" value="P:methylation"/>
    <property type="evidence" value="ECO:0007669"/>
    <property type="project" value="UniProtKB-KW"/>
</dbReference>
<comment type="similarity">
    <text evidence="2 6">Belongs to the UPF0677 family.</text>
</comment>
<evidence type="ECO:0000256" key="1">
    <source>
        <dbReference type="ARBA" id="ARBA00003907"/>
    </source>
</evidence>
<gene>
    <name evidence="7" type="ORF">GCM10020366_20080</name>
</gene>
<protein>
    <recommendedName>
        <fullName evidence="6">S-adenosyl-L-methionine-dependent methyltransferase</fullName>
        <ecNumber evidence="6">2.1.1.-</ecNumber>
    </recommendedName>
</protein>
<dbReference type="GO" id="GO:0008168">
    <property type="term" value="F:methyltransferase activity"/>
    <property type="evidence" value="ECO:0007669"/>
    <property type="project" value="UniProtKB-KW"/>
</dbReference>
<comment type="function">
    <text evidence="1 6">Exhibits S-adenosyl-L-methionine-dependent methyltransferase activity.</text>
</comment>
<organism evidence="7 8">
    <name type="scientific">Saccharopolyspora gregorii</name>
    <dbReference type="NCBI Taxonomy" id="33914"/>
    <lineage>
        <taxon>Bacteria</taxon>
        <taxon>Bacillati</taxon>
        <taxon>Actinomycetota</taxon>
        <taxon>Actinomycetes</taxon>
        <taxon>Pseudonocardiales</taxon>
        <taxon>Pseudonocardiaceae</taxon>
        <taxon>Saccharopolyspora</taxon>
    </lineage>
</organism>
<dbReference type="InterPro" id="IPR029063">
    <property type="entry name" value="SAM-dependent_MTases_sf"/>
</dbReference>
<evidence type="ECO:0000313" key="8">
    <source>
        <dbReference type="Proteomes" id="UP001500483"/>
    </source>
</evidence>
<dbReference type="Pfam" id="PF04072">
    <property type="entry name" value="LCM"/>
    <property type="match status" value="1"/>
</dbReference>
<keyword evidence="4" id="KW-0808">Transferase</keyword>
<keyword evidence="8" id="KW-1185">Reference proteome</keyword>
<evidence type="ECO:0000256" key="3">
    <source>
        <dbReference type="ARBA" id="ARBA00022603"/>
    </source>
</evidence>
<keyword evidence="5 6" id="KW-0949">S-adenosyl-L-methionine</keyword>
<dbReference type="EMBL" id="BAAAYK010000038">
    <property type="protein sequence ID" value="GAA3356352.1"/>
    <property type="molecule type" value="Genomic_DNA"/>
</dbReference>
<dbReference type="EC" id="2.1.1.-" evidence="6"/>
<evidence type="ECO:0000313" key="7">
    <source>
        <dbReference type="EMBL" id="GAA3356352.1"/>
    </source>
</evidence>
<reference evidence="8" key="1">
    <citation type="journal article" date="2019" name="Int. J. Syst. Evol. Microbiol.">
        <title>The Global Catalogue of Microorganisms (GCM) 10K type strain sequencing project: providing services to taxonomists for standard genome sequencing and annotation.</title>
        <authorList>
            <consortium name="The Broad Institute Genomics Platform"/>
            <consortium name="The Broad Institute Genome Sequencing Center for Infectious Disease"/>
            <person name="Wu L."/>
            <person name="Ma J."/>
        </authorList>
    </citation>
    <scope>NUCLEOTIDE SEQUENCE [LARGE SCALE GENOMIC DNA]</scope>
    <source>
        <strain evidence="8">JCM 9687</strain>
    </source>
</reference>
<sequence length="288" mass="31632">MTSTHEQWDIVSGVGMTALAVAAARAIESHRDDRLINDPYAEGLVAAARSPALAEMENSSAEMLETMSGYLGVRTRFFDEYFLRAAAGGVQQAVILASGLDTRAFRLNWPEGLRVFEIDQPKVLQFKDETLDRIGAQPGSDRRVVPVDLRDDWASALDTAGFDASLPTAWLAEGLLPYLPAEAEAQLLATIDRFSAPGSRISIEHMTGPREEYVSDELRNLALEWGMDLQALFSTDERPDPGEVLAGRGWNVRREPTNEITAGYGRALPGLGERFAELGCMITAFREK</sequence>
<dbReference type="InterPro" id="IPR011610">
    <property type="entry name" value="SAM_mthyl_Trfase_ML2640-like"/>
</dbReference>
<comment type="caution">
    <text evidence="7">The sequence shown here is derived from an EMBL/GenBank/DDBJ whole genome shotgun (WGS) entry which is preliminary data.</text>
</comment>
<evidence type="ECO:0000256" key="4">
    <source>
        <dbReference type="ARBA" id="ARBA00022679"/>
    </source>
</evidence>
<evidence type="ECO:0000256" key="6">
    <source>
        <dbReference type="RuleBase" id="RU362030"/>
    </source>
</evidence>
<dbReference type="PANTHER" id="PTHR43619:SF2">
    <property type="entry name" value="S-ADENOSYL-L-METHIONINE-DEPENDENT METHYLTRANSFERASES SUPERFAMILY PROTEIN"/>
    <property type="match status" value="1"/>
</dbReference>
<dbReference type="Gene3D" id="3.40.50.150">
    <property type="entry name" value="Vaccinia Virus protein VP39"/>
    <property type="match status" value="1"/>
</dbReference>
<dbReference type="PANTHER" id="PTHR43619">
    <property type="entry name" value="S-ADENOSYL-L-METHIONINE-DEPENDENT METHYLTRANSFERASE YKTD-RELATED"/>
    <property type="match status" value="1"/>
</dbReference>
<name>A0ABP6RM23_9PSEU</name>
<dbReference type="NCBIfam" id="TIGR00027">
    <property type="entry name" value="mthyl_TIGR00027"/>
    <property type="match status" value="1"/>
</dbReference>
<dbReference type="InterPro" id="IPR007213">
    <property type="entry name" value="Ppm1/Ppm2/Tcmp"/>
</dbReference>